<dbReference type="AlphaFoldDB" id="A0A2W5QL77"/>
<keyword evidence="1" id="KW-0812">Transmembrane</keyword>
<dbReference type="Proteomes" id="UP000249135">
    <property type="component" value="Unassembled WGS sequence"/>
</dbReference>
<accession>A0A2W5QL77</accession>
<keyword evidence="1" id="KW-1133">Transmembrane helix</keyword>
<sequence length="121" mass="13636">MNKNLGTDDEGFTPLQLLKGAVLLLVLLLWPIVLLLGAVYGLLEVYKLADEDEWDKVWQLLVGPSLIGLALWHRHGRSGQFEREGSNWLPNWVETALKVLLVVSLFILVMAIAMDLNRFLA</sequence>
<evidence type="ECO:0000256" key="1">
    <source>
        <dbReference type="SAM" id="Phobius"/>
    </source>
</evidence>
<feature type="transmembrane region" description="Helical" evidence="1">
    <location>
        <begin position="20"/>
        <end position="45"/>
    </location>
</feature>
<keyword evidence="1" id="KW-0472">Membrane</keyword>
<name>A0A2W5QL77_VARPD</name>
<reference evidence="2 3" key="1">
    <citation type="submission" date="2017-08" db="EMBL/GenBank/DDBJ databases">
        <title>Infants hospitalized years apart are colonized by the same room-sourced microbial strains.</title>
        <authorList>
            <person name="Brooks B."/>
            <person name="Olm M.R."/>
            <person name="Firek B.A."/>
            <person name="Baker R."/>
            <person name="Thomas B.C."/>
            <person name="Morowitz M.J."/>
            <person name="Banfield J.F."/>
        </authorList>
    </citation>
    <scope>NUCLEOTIDE SEQUENCE [LARGE SCALE GENOMIC DNA]</scope>
    <source>
        <strain evidence="2">S2_005_003_R2_41</strain>
    </source>
</reference>
<evidence type="ECO:0000313" key="2">
    <source>
        <dbReference type="EMBL" id="PZQ77159.1"/>
    </source>
</evidence>
<feature type="transmembrane region" description="Helical" evidence="1">
    <location>
        <begin position="95"/>
        <end position="116"/>
    </location>
</feature>
<dbReference type="EMBL" id="QFPP01000029">
    <property type="protein sequence ID" value="PZQ77159.1"/>
    <property type="molecule type" value="Genomic_DNA"/>
</dbReference>
<protein>
    <recommendedName>
        <fullName evidence="4">Transmembrane protein</fullName>
    </recommendedName>
</protein>
<evidence type="ECO:0008006" key="4">
    <source>
        <dbReference type="Google" id="ProtNLM"/>
    </source>
</evidence>
<evidence type="ECO:0000313" key="3">
    <source>
        <dbReference type="Proteomes" id="UP000249135"/>
    </source>
</evidence>
<organism evidence="2 3">
    <name type="scientific">Variovorax paradoxus</name>
    <dbReference type="NCBI Taxonomy" id="34073"/>
    <lineage>
        <taxon>Bacteria</taxon>
        <taxon>Pseudomonadati</taxon>
        <taxon>Pseudomonadota</taxon>
        <taxon>Betaproteobacteria</taxon>
        <taxon>Burkholderiales</taxon>
        <taxon>Comamonadaceae</taxon>
        <taxon>Variovorax</taxon>
    </lineage>
</organism>
<comment type="caution">
    <text evidence="2">The sequence shown here is derived from an EMBL/GenBank/DDBJ whole genome shotgun (WGS) entry which is preliminary data.</text>
</comment>
<feature type="transmembrane region" description="Helical" evidence="1">
    <location>
        <begin position="57"/>
        <end position="75"/>
    </location>
</feature>
<proteinExistence type="predicted"/>
<gene>
    <name evidence="2" type="ORF">DI563_04740</name>
</gene>